<dbReference type="PANTHER" id="PTHR32419:SF6">
    <property type="entry name" value="GLUTATHIONE S-TRANSFERASE OMEGA-LIKE 1-RELATED"/>
    <property type="match status" value="1"/>
</dbReference>
<organism evidence="2 3">
    <name type="scientific">Streptomyces avermitilis (strain ATCC 31267 / DSM 46492 / JCM 5070 / NBRC 14893 / NCIMB 12804 / NRRL 8165 / MA-4680)</name>
    <dbReference type="NCBI Taxonomy" id="227882"/>
    <lineage>
        <taxon>Bacteria</taxon>
        <taxon>Bacillati</taxon>
        <taxon>Actinomycetota</taxon>
        <taxon>Actinomycetes</taxon>
        <taxon>Kitasatosporales</taxon>
        <taxon>Streptomycetaceae</taxon>
        <taxon>Streptomyces</taxon>
    </lineage>
</organism>
<evidence type="ECO:0000313" key="2">
    <source>
        <dbReference type="EMBL" id="BAC68775.1"/>
    </source>
</evidence>
<dbReference type="Gene3D" id="3.40.30.10">
    <property type="entry name" value="Glutaredoxin"/>
    <property type="match status" value="1"/>
</dbReference>
<dbReference type="HOGENOM" id="CLU_037263_1_3_11"/>
<dbReference type="Gene3D" id="1.20.1050.10">
    <property type="match status" value="1"/>
</dbReference>
<accession>Q82P68</accession>
<dbReference type="InterPro" id="IPR036282">
    <property type="entry name" value="Glutathione-S-Trfase_C_sf"/>
</dbReference>
<reference evidence="2 3" key="3">
    <citation type="journal article" date="2014" name="J. Ind. Microbiol. Biotechnol.">
        <title>Genome mining of the Streptomyces avermitilis genome and development of genome-minimized hosts for heterologous expression of biosynthetic gene clusters.</title>
        <authorList>
            <person name="Ikeda H."/>
            <person name="Shin-ya K."/>
            <person name="Omura S."/>
        </authorList>
    </citation>
    <scope>NUCLEOTIDE SEQUENCE [LARGE SCALE GENOMIC DNA]</scope>
    <source>
        <strain evidence="3">ATCC 31267 / DSM 46492 / JCM 5070 / NBRC 14893 / NCIMB 12804 / NRRL 8165 / MA-4680</strain>
    </source>
</reference>
<dbReference type="InterPro" id="IPR016639">
    <property type="entry name" value="GST_Omega/GSH"/>
</dbReference>
<dbReference type="GO" id="GO:0004364">
    <property type="term" value="F:glutathione transferase activity"/>
    <property type="evidence" value="ECO:0007669"/>
    <property type="project" value="InterPro"/>
</dbReference>
<reference evidence="2 3" key="2">
    <citation type="journal article" date="2003" name="Nat. Biotechnol.">
        <title>Complete genome sequence and comparative analysis of the industrial microorganism Streptomyces avermitilis.</title>
        <authorList>
            <person name="Ikeda H."/>
            <person name="Ishikawa J."/>
            <person name="Hanamoto A."/>
            <person name="Shinose M."/>
            <person name="Kikuchi H."/>
            <person name="Shiba T."/>
            <person name="Sakaki Y."/>
            <person name="Hattori M."/>
            <person name="Omura S."/>
        </authorList>
    </citation>
    <scope>NUCLEOTIDE SEQUENCE [LARGE SCALE GENOMIC DNA]</scope>
    <source>
        <strain evidence="3">ATCC 31267 / DSM 46492 / JCM 5070 / NBRC 14893 / NCIMB 12804 / NRRL 8165 / MA-4680</strain>
    </source>
</reference>
<evidence type="ECO:0000313" key="3">
    <source>
        <dbReference type="Proteomes" id="UP000000428"/>
    </source>
</evidence>
<keyword evidence="3" id="KW-1185">Reference proteome</keyword>
<evidence type="ECO:0008006" key="4">
    <source>
        <dbReference type="Google" id="ProtNLM"/>
    </source>
</evidence>
<dbReference type="CDD" id="cd03190">
    <property type="entry name" value="GST_C_Omega_like"/>
    <property type="match status" value="1"/>
</dbReference>
<dbReference type="EMBL" id="BA000030">
    <property type="protein sequence ID" value="BAC68775.1"/>
    <property type="molecule type" value="Genomic_DNA"/>
</dbReference>
<name>Q82P68_STRAW</name>
<dbReference type="InterPro" id="IPR047047">
    <property type="entry name" value="GST_Omega-like_C"/>
</dbReference>
<dbReference type="GO" id="GO:0005737">
    <property type="term" value="C:cytoplasm"/>
    <property type="evidence" value="ECO:0007669"/>
    <property type="project" value="TreeGrafter"/>
</dbReference>
<dbReference type="AlphaFoldDB" id="Q82P68"/>
<evidence type="ECO:0000256" key="1">
    <source>
        <dbReference type="SAM" id="MobiDB-lite"/>
    </source>
</evidence>
<protein>
    <recommendedName>
        <fullName evidence="4">Glutathione S-transferase</fullName>
    </recommendedName>
</protein>
<dbReference type="Pfam" id="PF13410">
    <property type="entry name" value="GST_C_2"/>
    <property type="match status" value="1"/>
</dbReference>
<dbReference type="Proteomes" id="UP000000428">
    <property type="component" value="Chromosome"/>
</dbReference>
<gene>
    <name evidence="2" type="ORF">SAVERM_1065</name>
</gene>
<proteinExistence type="predicted"/>
<dbReference type="PANTHER" id="PTHR32419">
    <property type="entry name" value="GLUTATHIONYL-HYDROQUINONE REDUCTASE"/>
    <property type="match status" value="1"/>
</dbReference>
<dbReference type="eggNOG" id="COG0435">
    <property type="taxonomic scope" value="Bacteria"/>
</dbReference>
<dbReference type="KEGG" id="sma:SAVERM_1065"/>
<sequence>MPVRRPCPGRPYRDLSSAPGTAVRAEPTTPLPPFALRTCACQTPGRDMSVNALTAVPSARSIPATSAFRGRIGCDARSGHYPVPGRYRLHLSPSCPHCLKIAVAHSLLGLEDACPVTLLPAVPDGPGGEHSALRPLYEASAHRYAGAAVAPVLSDDWSGRIVSTHAPDIMRDLARRFGGERPPLYPKGMEAEIEAVGHLCEQGINATAQRAGRADADDAERDSALGSLLRTLRSLEGRLARQDYLLGDRLTAADIELWVSLVQLDTVHRWHLDASAVHRVADHPALWAYARRLAGDPAFGAHLDLDGIARRHHAHCRGLEAAGAAVQIVEWAAHAPDRTASRQG</sequence>
<dbReference type="SUPFAM" id="SSF47616">
    <property type="entry name" value="GST C-terminal domain-like"/>
    <property type="match status" value="1"/>
</dbReference>
<reference evidence="2 3" key="1">
    <citation type="journal article" date="2001" name="Proc. Natl. Acad. Sci. U.S.A.">
        <title>Genome sequence of an industrial microorganism Streptomyces avermitilis: deducing the ability of producing secondary metabolites.</title>
        <authorList>
            <person name="Omura S."/>
            <person name="Ikeda H."/>
            <person name="Ishikawa J."/>
            <person name="Hanamoto A."/>
            <person name="Takahashi C."/>
            <person name="Shinose M."/>
            <person name="Takahashi Y."/>
            <person name="Horikawa H."/>
            <person name="Nakazawa H."/>
            <person name="Osonoe T."/>
            <person name="Kikuchi H."/>
            <person name="Shiba T."/>
            <person name="Sakaki Y."/>
            <person name="Hattori M."/>
        </authorList>
    </citation>
    <scope>NUCLEOTIDE SEQUENCE [LARGE SCALE GENOMIC DNA]</scope>
    <source>
        <strain evidence="3">ATCC 31267 / DSM 46492 / JCM 5070 / NBRC 14893 / NCIMB 12804 / NRRL 8165 / MA-4680</strain>
    </source>
</reference>
<feature type="region of interest" description="Disordered" evidence="1">
    <location>
        <begin position="1"/>
        <end position="29"/>
    </location>
</feature>